<keyword evidence="3 10" id="KW-0378">Hydrolase</keyword>
<dbReference type="InterPro" id="IPR011545">
    <property type="entry name" value="DEAD/DEAH_box_helicase_dom"/>
</dbReference>
<reference evidence="10" key="1">
    <citation type="submission" date="2021-06" db="EMBL/GenBank/DDBJ databases">
        <title>Elioraea tepida, sp. nov., a moderately thermophilic aerobic anoxygenic phototrophic bacterium isolated from an alkaline siliceous hot spring mat community in Yellowstone National Park, WY, USA.</title>
        <authorList>
            <person name="Saini M.K."/>
            <person name="Yoshida S."/>
            <person name="Sebastian A."/>
            <person name="Hirose S."/>
            <person name="Hara E."/>
            <person name="Tamaki H."/>
            <person name="Soulier N.T."/>
            <person name="Albert I."/>
            <person name="Hanada S."/>
            <person name="Bryant D.A."/>
            <person name="Tank M."/>
        </authorList>
    </citation>
    <scope>NUCLEOTIDE SEQUENCE</scope>
    <source>
        <strain evidence="10">MS-P2</strain>
    </source>
</reference>
<evidence type="ECO:0000256" key="4">
    <source>
        <dbReference type="ARBA" id="ARBA00022806"/>
    </source>
</evidence>
<evidence type="ECO:0000256" key="2">
    <source>
        <dbReference type="ARBA" id="ARBA00022763"/>
    </source>
</evidence>
<evidence type="ECO:0000256" key="5">
    <source>
        <dbReference type="ARBA" id="ARBA00022840"/>
    </source>
</evidence>
<dbReference type="CDD" id="cd04488">
    <property type="entry name" value="RecG_wedge_OBF"/>
    <property type="match status" value="1"/>
</dbReference>
<dbReference type="AlphaFoldDB" id="A0A975U1X3"/>
<evidence type="ECO:0000259" key="9">
    <source>
        <dbReference type="PROSITE" id="PS51194"/>
    </source>
</evidence>
<dbReference type="PANTHER" id="PTHR47964:SF1">
    <property type="entry name" value="ATP-DEPENDENT DNA HELICASE HOMOLOG RECG, CHLOROPLASTIC"/>
    <property type="match status" value="1"/>
</dbReference>
<dbReference type="InterPro" id="IPR001650">
    <property type="entry name" value="Helicase_C-like"/>
</dbReference>
<dbReference type="CDD" id="cd17992">
    <property type="entry name" value="DEXHc_RecG"/>
    <property type="match status" value="1"/>
</dbReference>
<sequence length="703" mass="75053">MARERSCQPVTRPSLLFPLFASLGSLPGVGPRREALLTRAAGGGRVLDLLWHLPTGVIDRRARPAIAEAAAGAVVTLEVTVTARRPPRSAAAPWVIEVGDGSGSLDILLFGRGSHRADQLPLGARRVISGMLKLDRGRLVMPHPDFILPPERAGELPLIEPVWGLTATLRPWEMRLAVEAALARAPDLPEWIEPGLVRRERWPSWKAALEACHRPGDAAAVAPAHPARMRLAYDELFAQQLALALSRRALRSQPGRALIGDGRLRARALDAFGHALTPAQAAALAEIDRDLAAPRRMLRLLQGDVGSGKTLVALLAMLRAVEAGAQAVLMAPTELLARQHHATIGRLAAAAGLEVALLTGREKGKAREAALAGLASGRTRLAVGTHALFQDEVAFADLALAVIDEQHRFGVHQRLMLAAKGRAVDVLVMTATPIPRTLLLTAWGDMEVSRITGRPPGRRPVTTLAKPAAKLAEVVEALGRRLAAGARAYWICPVVSDSEAADLAAAEARAAGLARHFPGRVALLHGRMRGAEKDAAMAAFARGEKTVLVATTVVEVGVDVPEASVIVIEQAERFGLAQLHQLRGRVGRGAEASYCILVYDEPLSEVARRRIETLCASDDGFAIAEEDLKLRGGGDTLGTRQSGLPSFRLADPASHRHLIEPARDDAVLLLERDPELQGPRGRAARLLLHLFEAEASIPTIGSG</sequence>
<dbReference type="EC" id="3.6.4.12" evidence="10"/>
<dbReference type="GO" id="GO:0003677">
    <property type="term" value="F:DNA binding"/>
    <property type="evidence" value="ECO:0007669"/>
    <property type="project" value="UniProtKB-KW"/>
</dbReference>
<keyword evidence="7" id="KW-0234">DNA repair</keyword>
<evidence type="ECO:0000256" key="1">
    <source>
        <dbReference type="ARBA" id="ARBA00022741"/>
    </source>
</evidence>
<dbReference type="InterPro" id="IPR014001">
    <property type="entry name" value="Helicase_ATP-bd"/>
</dbReference>
<dbReference type="Pfam" id="PF00271">
    <property type="entry name" value="Helicase_C"/>
    <property type="match status" value="1"/>
</dbReference>
<accession>A0A975U1X3</accession>
<keyword evidence="6" id="KW-0238">DNA-binding</keyword>
<dbReference type="InterPro" id="IPR045562">
    <property type="entry name" value="RecG_dom3_C"/>
</dbReference>
<dbReference type="GO" id="GO:0006281">
    <property type="term" value="P:DNA repair"/>
    <property type="evidence" value="ECO:0007669"/>
    <property type="project" value="UniProtKB-KW"/>
</dbReference>
<organism evidence="10 11">
    <name type="scientific">Elioraea tepida</name>
    <dbReference type="NCBI Taxonomy" id="2843330"/>
    <lineage>
        <taxon>Bacteria</taxon>
        <taxon>Pseudomonadati</taxon>
        <taxon>Pseudomonadota</taxon>
        <taxon>Alphaproteobacteria</taxon>
        <taxon>Acetobacterales</taxon>
        <taxon>Elioraeaceae</taxon>
        <taxon>Elioraea</taxon>
    </lineage>
</organism>
<dbReference type="PROSITE" id="PS51192">
    <property type="entry name" value="HELICASE_ATP_BIND_1"/>
    <property type="match status" value="1"/>
</dbReference>
<evidence type="ECO:0000256" key="7">
    <source>
        <dbReference type="ARBA" id="ARBA00023204"/>
    </source>
</evidence>
<dbReference type="GO" id="GO:0005524">
    <property type="term" value="F:ATP binding"/>
    <property type="evidence" value="ECO:0007669"/>
    <property type="project" value="UniProtKB-KW"/>
</dbReference>
<dbReference type="EMBL" id="CP076448">
    <property type="protein sequence ID" value="QXM24253.1"/>
    <property type="molecule type" value="Genomic_DNA"/>
</dbReference>
<dbReference type="NCBIfam" id="NF008164">
    <property type="entry name" value="PRK10917.1-2"/>
    <property type="match status" value="1"/>
</dbReference>
<name>A0A975U1X3_9PROT</name>
<keyword evidence="11" id="KW-1185">Reference proteome</keyword>
<keyword evidence="4 10" id="KW-0347">Helicase</keyword>
<evidence type="ECO:0000256" key="3">
    <source>
        <dbReference type="ARBA" id="ARBA00022801"/>
    </source>
</evidence>
<dbReference type="SMART" id="SM00490">
    <property type="entry name" value="HELICc"/>
    <property type="match status" value="1"/>
</dbReference>
<evidence type="ECO:0000256" key="6">
    <source>
        <dbReference type="ARBA" id="ARBA00023125"/>
    </source>
</evidence>
<evidence type="ECO:0000259" key="8">
    <source>
        <dbReference type="PROSITE" id="PS51192"/>
    </source>
</evidence>
<dbReference type="PANTHER" id="PTHR47964">
    <property type="entry name" value="ATP-DEPENDENT DNA HELICASE HOMOLOG RECG, CHLOROPLASTIC"/>
    <property type="match status" value="1"/>
</dbReference>
<keyword evidence="1" id="KW-0547">Nucleotide-binding</keyword>
<gene>
    <name evidence="10" type="primary">recG</name>
    <name evidence="10" type="ORF">KO353_13470</name>
</gene>
<proteinExistence type="predicted"/>
<keyword evidence="5" id="KW-0067">ATP-binding</keyword>
<evidence type="ECO:0000313" key="11">
    <source>
        <dbReference type="Proteomes" id="UP000694001"/>
    </source>
</evidence>
<dbReference type="Pfam" id="PF19833">
    <property type="entry name" value="RecG_dom3_C"/>
    <property type="match status" value="1"/>
</dbReference>
<dbReference type="GO" id="GO:0016787">
    <property type="term" value="F:hydrolase activity"/>
    <property type="evidence" value="ECO:0007669"/>
    <property type="project" value="UniProtKB-KW"/>
</dbReference>
<feature type="domain" description="Helicase C-terminal" evidence="9">
    <location>
        <begin position="470"/>
        <end position="629"/>
    </location>
</feature>
<protein>
    <submittedName>
        <fullName evidence="10">ATP-dependent DNA helicase RecG</fullName>
        <ecNumber evidence="10">3.6.4.12</ecNumber>
    </submittedName>
</protein>
<dbReference type="Proteomes" id="UP000694001">
    <property type="component" value="Chromosome"/>
</dbReference>
<dbReference type="KEGG" id="elio:KO353_13470"/>
<dbReference type="SMART" id="SM00487">
    <property type="entry name" value="DEXDc"/>
    <property type="match status" value="1"/>
</dbReference>
<dbReference type="GO" id="GO:0003678">
    <property type="term" value="F:DNA helicase activity"/>
    <property type="evidence" value="ECO:0007669"/>
    <property type="project" value="UniProtKB-EC"/>
</dbReference>
<evidence type="ECO:0000313" key="10">
    <source>
        <dbReference type="EMBL" id="QXM24253.1"/>
    </source>
</evidence>
<dbReference type="InterPro" id="IPR047112">
    <property type="entry name" value="RecG/Mfd"/>
</dbReference>
<keyword evidence="2" id="KW-0227">DNA damage</keyword>
<feature type="domain" description="Helicase ATP-binding" evidence="8">
    <location>
        <begin position="290"/>
        <end position="451"/>
    </location>
</feature>
<dbReference type="PROSITE" id="PS51194">
    <property type="entry name" value="HELICASE_CTER"/>
    <property type="match status" value="1"/>
</dbReference>
<dbReference type="RefSeq" id="WP_218285282.1">
    <property type="nucleotide sequence ID" value="NZ_CP076448.1"/>
</dbReference>
<dbReference type="Pfam" id="PF00270">
    <property type="entry name" value="DEAD"/>
    <property type="match status" value="1"/>
</dbReference>